<evidence type="ECO:0000313" key="2">
    <source>
        <dbReference type="EMBL" id="MCU7554245.1"/>
    </source>
</evidence>
<keyword evidence="3" id="KW-1185">Reference proteome</keyword>
<name>A0ABT2VLQ9_9ALTE</name>
<feature type="region of interest" description="Disordered" evidence="1">
    <location>
        <begin position="21"/>
        <end position="47"/>
    </location>
</feature>
<protein>
    <submittedName>
        <fullName evidence="2">Alpha/beta hydrolase-fold protein</fullName>
    </submittedName>
</protein>
<feature type="compositionally biased region" description="Polar residues" evidence="1">
    <location>
        <begin position="22"/>
        <end position="47"/>
    </location>
</feature>
<gene>
    <name evidence="2" type="ORF">OCL06_06515</name>
</gene>
<dbReference type="Pfam" id="PF00756">
    <property type="entry name" value="Esterase"/>
    <property type="match status" value="1"/>
</dbReference>
<comment type="caution">
    <text evidence="2">The sequence shown here is derived from an EMBL/GenBank/DDBJ whole genome shotgun (WGS) entry which is preliminary data.</text>
</comment>
<evidence type="ECO:0000313" key="3">
    <source>
        <dbReference type="Proteomes" id="UP001209257"/>
    </source>
</evidence>
<dbReference type="Proteomes" id="UP001209257">
    <property type="component" value="Unassembled WGS sequence"/>
</dbReference>
<dbReference type="PANTHER" id="PTHR48098">
    <property type="entry name" value="ENTEROCHELIN ESTERASE-RELATED"/>
    <property type="match status" value="1"/>
</dbReference>
<accession>A0ABT2VLQ9</accession>
<dbReference type="InterPro" id="IPR029058">
    <property type="entry name" value="AB_hydrolase_fold"/>
</dbReference>
<dbReference type="InterPro" id="IPR000801">
    <property type="entry name" value="Esterase-like"/>
</dbReference>
<dbReference type="PROSITE" id="PS51257">
    <property type="entry name" value="PROKAR_LIPOPROTEIN"/>
    <property type="match status" value="1"/>
</dbReference>
<dbReference type="GO" id="GO:0016787">
    <property type="term" value="F:hydrolase activity"/>
    <property type="evidence" value="ECO:0007669"/>
    <property type="project" value="UniProtKB-KW"/>
</dbReference>
<keyword evidence="2" id="KW-0378">Hydrolase</keyword>
<dbReference type="InterPro" id="IPR050583">
    <property type="entry name" value="Mycobacterial_A85_antigen"/>
</dbReference>
<organism evidence="2 3">
    <name type="scientific">Alteromonas salexigens</name>
    <dbReference type="NCBI Taxonomy" id="2982530"/>
    <lineage>
        <taxon>Bacteria</taxon>
        <taxon>Pseudomonadati</taxon>
        <taxon>Pseudomonadota</taxon>
        <taxon>Gammaproteobacteria</taxon>
        <taxon>Alteromonadales</taxon>
        <taxon>Alteromonadaceae</taxon>
        <taxon>Alteromonas/Salinimonas group</taxon>
        <taxon>Alteromonas</taxon>
    </lineage>
</organism>
<evidence type="ECO:0000256" key="1">
    <source>
        <dbReference type="SAM" id="MobiDB-lite"/>
    </source>
</evidence>
<dbReference type="Gene3D" id="3.40.50.1820">
    <property type="entry name" value="alpha/beta hydrolase"/>
    <property type="match status" value="1"/>
</dbReference>
<dbReference type="PANTHER" id="PTHR48098:SF6">
    <property type="entry name" value="FERRI-BACILLIBACTIN ESTERASE BESA"/>
    <property type="match status" value="1"/>
</dbReference>
<reference evidence="3" key="1">
    <citation type="submission" date="2023-07" db="EMBL/GenBank/DDBJ databases">
        <title>Study on multiphase classification of strain Alteromonas salexigens isolated from the Yellow Sea.</title>
        <authorList>
            <person name="Sun L."/>
        </authorList>
    </citation>
    <scope>NUCLEOTIDE SEQUENCE [LARGE SCALE GENOMIC DNA]</scope>
    <source>
        <strain evidence="3">ASW11-19</strain>
    </source>
</reference>
<dbReference type="EMBL" id="JAOTJC010000006">
    <property type="protein sequence ID" value="MCU7554245.1"/>
    <property type="molecule type" value="Genomic_DNA"/>
</dbReference>
<proteinExistence type="predicted"/>
<sequence>MSSKLYVAVALAGVLMGCSEQKPGTSQQSSSTVDPPSAQTTADNSVSEHVTVLPEAVQYPDGSDRRIWVYLPPDYTTSSSRYPVVYMHDGQNVFSKETSYAGEWQVDETLDALHAEGVGVPIVVAVDHGGDKRMQELSPWTNSRFGDASGDTYLQFITETVKPYVDSHYRTRPAAAHTGIMGSSMGGLMSHYAIVARPDIFSRAAVFSPSYWYSQSSFEFAEAHPLPDSHRVYMNVGEKEGSQMVDGMQAMASLHLAQQHPDEALRATVIAGAEHNEAFWRGQVTPALAFLGFLTNFDNKAEQHHE</sequence>
<dbReference type="SUPFAM" id="SSF53474">
    <property type="entry name" value="alpha/beta-Hydrolases"/>
    <property type="match status" value="1"/>
</dbReference>
<dbReference type="RefSeq" id="WP_262992925.1">
    <property type="nucleotide sequence ID" value="NZ_JAOTJC010000006.1"/>
</dbReference>